<dbReference type="Gene3D" id="1.10.10.10">
    <property type="entry name" value="Winged helix-like DNA-binding domain superfamily/Winged helix DNA-binding domain"/>
    <property type="match status" value="1"/>
</dbReference>
<dbReference type="AlphaFoldDB" id="Q01X41"/>
<dbReference type="HOGENOM" id="CLU_119090_4_1_0"/>
<dbReference type="KEGG" id="sus:Acid_4815"/>
<protein>
    <submittedName>
        <fullName evidence="5">Transcriptional repressor, CopY family</fullName>
    </submittedName>
</protein>
<keyword evidence="4" id="KW-0804">Transcription</keyword>
<name>Q01X41_SOLUE</name>
<dbReference type="SUPFAM" id="SSF46785">
    <property type="entry name" value="Winged helix' DNA-binding domain"/>
    <property type="match status" value="1"/>
</dbReference>
<organism evidence="5">
    <name type="scientific">Solibacter usitatus (strain Ellin6076)</name>
    <dbReference type="NCBI Taxonomy" id="234267"/>
    <lineage>
        <taxon>Bacteria</taxon>
        <taxon>Pseudomonadati</taxon>
        <taxon>Acidobacteriota</taxon>
        <taxon>Terriglobia</taxon>
        <taxon>Bryobacterales</taxon>
        <taxon>Solibacteraceae</taxon>
        <taxon>Candidatus Solibacter</taxon>
    </lineage>
</organism>
<evidence type="ECO:0000256" key="3">
    <source>
        <dbReference type="ARBA" id="ARBA00023125"/>
    </source>
</evidence>
<dbReference type="GO" id="GO:0003677">
    <property type="term" value="F:DNA binding"/>
    <property type="evidence" value="ECO:0007669"/>
    <property type="project" value="UniProtKB-KW"/>
</dbReference>
<dbReference type="eggNOG" id="COG3682">
    <property type="taxonomic scope" value="Bacteria"/>
</dbReference>
<gene>
    <name evidence="5" type="ordered locus">Acid_4815</name>
</gene>
<dbReference type="PIRSF" id="PIRSF019455">
    <property type="entry name" value="CopR_AtkY"/>
    <property type="match status" value="1"/>
</dbReference>
<reference evidence="5" key="1">
    <citation type="submission" date="2006-10" db="EMBL/GenBank/DDBJ databases">
        <title>Complete sequence of Solibacter usitatus Ellin6076.</title>
        <authorList>
            <consortium name="US DOE Joint Genome Institute"/>
            <person name="Copeland A."/>
            <person name="Lucas S."/>
            <person name="Lapidus A."/>
            <person name="Barry K."/>
            <person name="Detter J.C."/>
            <person name="Glavina del Rio T."/>
            <person name="Hammon N."/>
            <person name="Israni S."/>
            <person name="Dalin E."/>
            <person name="Tice H."/>
            <person name="Pitluck S."/>
            <person name="Thompson L.S."/>
            <person name="Brettin T."/>
            <person name="Bruce D."/>
            <person name="Han C."/>
            <person name="Tapia R."/>
            <person name="Gilna P."/>
            <person name="Schmutz J."/>
            <person name="Larimer F."/>
            <person name="Land M."/>
            <person name="Hauser L."/>
            <person name="Kyrpides N."/>
            <person name="Mikhailova N."/>
            <person name="Janssen P.H."/>
            <person name="Kuske C.R."/>
            <person name="Richardson P."/>
        </authorList>
    </citation>
    <scope>NUCLEOTIDE SEQUENCE</scope>
    <source>
        <strain evidence="5">Ellin6076</strain>
    </source>
</reference>
<dbReference type="STRING" id="234267.Acid_4815"/>
<evidence type="ECO:0000256" key="4">
    <source>
        <dbReference type="ARBA" id="ARBA00023163"/>
    </source>
</evidence>
<dbReference type="InParanoid" id="Q01X41"/>
<evidence type="ECO:0000313" key="5">
    <source>
        <dbReference type="EMBL" id="ABJ85774.1"/>
    </source>
</evidence>
<dbReference type="EMBL" id="CP000473">
    <property type="protein sequence ID" value="ABJ85774.1"/>
    <property type="molecule type" value="Genomic_DNA"/>
</dbReference>
<dbReference type="InterPro" id="IPR036390">
    <property type="entry name" value="WH_DNA-bd_sf"/>
</dbReference>
<dbReference type="GO" id="GO:0045892">
    <property type="term" value="P:negative regulation of DNA-templated transcription"/>
    <property type="evidence" value="ECO:0007669"/>
    <property type="project" value="InterPro"/>
</dbReference>
<keyword evidence="3" id="KW-0238">DNA-binding</keyword>
<dbReference type="Pfam" id="PF03965">
    <property type="entry name" value="Penicillinase_R"/>
    <property type="match status" value="1"/>
</dbReference>
<dbReference type="InterPro" id="IPR036388">
    <property type="entry name" value="WH-like_DNA-bd_sf"/>
</dbReference>
<evidence type="ECO:0000256" key="1">
    <source>
        <dbReference type="ARBA" id="ARBA00011046"/>
    </source>
</evidence>
<sequence>MSAPGGLSRRERQIMDILYQRGKASANDVRDGMEDAPSYSAVRAMLRVLEEKGHVRHQAEGLKYVYVPTVARDKAKRSAVKHVMETFFNGSPEQIVAALLDVASTRLTHEELDRMSQMIEKAKKEGKSNE</sequence>
<dbReference type="InterPro" id="IPR005650">
    <property type="entry name" value="BlaI_family"/>
</dbReference>
<comment type="similarity">
    <text evidence="1">Belongs to the BlaI transcriptional regulatory family.</text>
</comment>
<accession>Q01X41</accession>
<proteinExistence type="inferred from homology"/>
<keyword evidence="2" id="KW-0805">Transcription regulation</keyword>
<evidence type="ECO:0000256" key="2">
    <source>
        <dbReference type="ARBA" id="ARBA00023015"/>
    </source>
</evidence>
<dbReference type="Gene3D" id="1.10.4040.10">
    <property type="entry name" value="Penicillinase repressor domain"/>
    <property type="match status" value="1"/>
</dbReference>